<evidence type="ECO:0000259" key="3">
    <source>
        <dbReference type="Pfam" id="PF01301"/>
    </source>
</evidence>
<feature type="domain" description="Glycoside hydrolase 35 catalytic" evidence="3">
    <location>
        <begin position="18"/>
        <end position="322"/>
    </location>
</feature>
<dbReference type="SUPFAM" id="SSF51445">
    <property type="entry name" value="(Trans)glycosidases"/>
    <property type="match status" value="1"/>
</dbReference>
<gene>
    <name evidence="4" type="ORF">EV138_0702</name>
</gene>
<name>A0A4R7T5W0_9ACTN</name>
<dbReference type="Gene3D" id="3.20.20.80">
    <property type="entry name" value="Glycosidases"/>
    <property type="match status" value="1"/>
</dbReference>
<protein>
    <submittedName>
        <fullName evidence="4">Glycosyl hydrolase family 35</fullName>
    </submittedName>
</protein>
<proteinExistence type="inferred from homology"/>
<evidence type="ECO:0000256" key="1">
    <source>
        <dbReference type="ARBA" id="ARBA00009809"/>
    </source>
</evidence>
<keyword evidence="4" id="KW-0378">Hydrolase</keyword>
<dbReference type="EMBL" id="SOCE01000001">
    <property type="protein sequence ID" value="TDU87184.1"/>
    <property type="molecule type" value="Genomic_DNA"/>
</dbReference>
<reference evidence="4 5" key="1">
    <citation type="submission" date="2019-03" db="EMBL/GenBank/DDBJ databases">
        <title>Genomic Encyclopedia of Type Strains, Phase III (KMG-III): the genomes of soil and plant-associated and newly described type strains.</title>
        <authorList>
            <person name="Whitman W."/>
        </authorList>
    </citation>
    <scope>NUCLEOTIDE SEQUENCE [LARGE SCALE GENOMIC DNA]</scope>
    <source>
        <strain evidence="4 5">VKM Ac-2575</strain>
    </source>
</reference>
<sequence length="864" mass="92360">MSSSTTVGTGVELDAQGIWIDGRPKLLLCASLFYFRLPREQWRSRLEQIRTSGYTCVDVYLPWNFHEVAPGRWSFDGRRDVAAFLDLAHEVGLSVIARPGPYICSEWDGGALPAWLGLDPDVRVRQNEPRYLAQVTAWFDQVLPLLAERQYPAGPVVMVQLENELDFFDCGDRTGYLTSLRDQAIDHGITVPLIACAGQGDLAGATGDVPGVVAACNFYPNDDSPHIEAEVRRYAGLLADRGLPLLITETNRRHRTLRRLLASGAALIAPYLQSSGWNFGFTPSTGNWGAPGNFMSHDYDFGGYVSPTGATRPEYDEARVLARVVAALGSQLALATATVPRVEVTADFPTSSSISALDLDGGGQLIAVPNLDQAPGRAVVNGVSVAVAAGSCPLMLVDLPLQDTTLTLASADLVAVGDGVLVFSSVVPVTVVLGQTQVEIPATPGRVERRVVDGIDLVVLTPPNAARFNSIRPDRTIELDHVRDRKVLAPATEVRTVRQRSGAAPAKSAGTHDLPPSLESLGVFRGRGTYSATTDLTGIDELLLVGACDIVELSIAGQLQPAVADFGATRRVDVRAARGRCEIDASVEIWGHANFDDARLPALRLGALRGLGTVWKVEGVQDLDALWTVDGHWSGEPAPIRSLGGWSSTRVGVPITYSRRLDLPTRSALHFSGLDQPITVTLDDGEPITVHRENPWLMLPAGTTEVAVTLQHDPSGAGLHAELLSLQPVMDWTCTVQDDELLTAFATGSTVTSDVELPLTLEPGEEVWLDIDLPADHEGLLIRFGGSQLRVTGWAAGECLGRTWIGDRPAFSGGDPDVLWVPAGWSGLTLLLRGVAGPADPVLRTLRLSPATTGGENGAAADVS</sequence>
<dbReference type="RefSeq" id="WP_133976990.1">
    <property type="nucleotide sequence ID" value="NZ_SOCE01000001.1"/>
</dbReference>
<evidence type="ECO:0000313" key="5">
    <source>
        <dbReference type="Proteomes" id="UP000295151"/>
    </source>
</evidence>
<dbReference type="GO" id="GO:0004553">
    <property type="term" value="F:hydrolase activity, hydrolyzing O-glycosyl compounds"/>
    <property type="evidence" value="ECO:0007669"/>
    <property type="project" value="InterPro"/>
</dbReference>
<dbReference type="GO" id="GO:0005975">
    <property type="term" value="P:carbohydrate metabolic process"/>
    <property type="evidence" value="ECO:0007669"/>
    <property type="project" value="InterPro"/>
</dbReference>
<evidence type="ECO:0000313" key="4">
    <source>
        <dbReference type="EMBL" id="TDU87184.1"/>
    </source>
</evidence>
<comment type="caution">
    <text evidence="4">The sequence shown here is derived from an EMBL/GenBank/DDBJ whole genome shotgun (WGS) entry which is preliminary data.</text>
</comment>
<dbReference type="PANTHER" id="PTHR23421">
    <property type="entry name" value="BETA-GALACTOSIDASE RELATED"/>
    <property type="match status" value="1"/>
</dbReference>
<accession>A0A4R7T5W0</accession>
<organism evidence="4 5">
    <name type="scientific">Kribbella voronezhensis</name>
    <dbReference type="NCBI Taxonomy" id="2512212"/>
    <lineage>
        <taxon>Bacteria</taxon>
        <taxon>Bacillati</taxon>
        <taxon>Actinomycetota</taxon>
        <taxon>Actinomycetes</taxon>
        <taxon>Propionibacteriales</taxon>
        <taxon>Kribbellaceae</taxon>
        <taxon>Kribbella</taxon>
    </lineage>
</organism>
<keyword evidence="5" id="KW-1185">Reference proteome</keyword>
<dbReference type="AlphaFoldDB" id="A0A4R7T5W0"/>
<comment type="similarity">
    <text evidence="1 2">Belongs to the glycosyl hydrolase 35 family.</text>
</comment>
<dbReference type="InterPro" id="IPR031330">
    <property type="entry name" value="Gly_Hdrlase_35_cat"/>
</dbReference>
<evidence type="ECO:0000256" key="2">
    <source>
        <dbReference type="RuleBase" id="RU003679"/>
    </source>
</evidence>
<dbReference type="OrthoDB" id="9813184at2"/>
<dbReference type="Pfam" id="PF01301">
    <property type="entry name" value="Glyco_hydro_35"/>
    <property type="match status" value="1"/>
</dbReference>
<dbReference type="PRINTS" id="PR00742">
    <property type="entry name" value="GLHYDRLASE35"/>
</dbReference>
<dbReference type="InterPro" id="IPR001944">
    <property type="entry name" value="Glycoside_Hdrlase_35"/>
</dbReference>
<dbReference type="Proteomes" id="UP000295151">
    <property type="component" value="Unassembled WGS sequence"/>
</dbReference>
<dbReference type="InterPro" id="IPR017853">
    <property type="entry name" value="GH"/>
</dbReference>